<reference evidence="1 2" key="1">
    <citation type="journal article" date="2019" name="Science, e1252229">
        <title>Invertible promoters mediate bacterial phase variation, antibiotic resistance, and host adaptation in the gut.</title>
        <authorList>
            <person name="Jiang X."/>
            <person name="Hall A.B."/>
            <person name="Arthur T.D."/>
            <person name="Plichta D.R."/>
            <person name="Covington C.T."/>
            <person name="Poyet M."/>
            <person name="Crothers J."/>
            <person name="Moses P.L."/>
            <person name="Tolonen A.C."/>
            <person name="Vlamakis H."/>
            <person name="Alm E.J."/>
            <person name="Xavier R.J."/>
        </authorList>
    </citation>
    <scope>NUCLEOTIDE SEQUENCE [LARGE SCALE GENOMIC DNA]</scope>
    <source>
        <strain evidence="2">ca_0067</strain>
    </source>
</reference>
<accession>A0ABY0HQE9</accession>
<name>A0ABY0HQE9_CITAM</name>
<gene>
    <name evidence="1" type="ORF">EAJ18_20515</name>
</gene>
<organism evidence="1 2">
    <name type="scientific">Citrobacter amalonaticus</name>
    <dbReference type="NCBI Taxonomy" id="35703"/>
    <lineage>
        <taxon>Bacteria</taxon>
        <taxon>Pseudomonadati</taxon>
        <taxon>Pseudomonadota</taxon>
        <taxon>Gammaproteobacteria</taxon>
        <taxon>Enterobacterales</taxon>
        <taxon>Enterobacteriaceae</taxon>
        <taxon>Citrobacter</taxon>
    </lineage>
</organism>
<proteinExistence type="predicted"/>
<comment type="caution">
    <text evidence="1">The sequence shown here is derived from an EMBL/GenBank/DDBJ whole genome shotgun (WGS) entry which is preliminary data.</text>
</comment>
<evidence type="ECO:0000313" key="2">
    <source>
        <dbReference type="Proteomes" id="UP000292985"/>
    </source>
</evidence>
<keyword evidence="2" id="KW-1185">Reference proteome</keyword>
<dbReference type="EMBL" id="RCYA01000012">
    <property type="protein sequence ID" value="RYT41146.1"/>
    <property type="molecule type" value="Genomic_DNA"/>
</dbReference>
<evidence type="ECO:0000313" key="1">
    <source>
        <dbReference type="EMBL" id="RYT41146.1"/>
    </source>
</evidence>
<dbReference type="Proteomes" id="UP000292985">
    <property type="component" value="Unassembled WGS sequence"/>
</dbReference>
<protein>
    <submittedName>
        <fullName evidence="1">Uncharacterized protein</fullName>
    </submittedName>
</protein>
<sequence length="93" mass="11228">MRFLPYREIPQSEHQHNILIFNDLKYTNNKNSIRYKNQAVTEYFIDKKRQNKNISLVDSYNAAIYSSIKQKHHNKTLTRTYLTAILPLIYKEH</sequence>